<sequence>MALAERALLFSAVSVSDSTPDQSKGGGGNRAGDVARRDPCINVVGVGAASNWATCKLRPTPRLSIFRLLLAKLL</sequence>
<dbReference type="Proteomes" id="UP000257139">
    <property type="component" value="Unassembled WGS sequence"/>
</dbReference>
<reference evidence="1 2" key="1">
    <citation type="submission" date="2018-01" db="EMBL/GenBank/DDBJ databases">
        <authorList>
            <person name="Clerissi C."/>
        </authorList>
    </citation>
    <scope>NUCLEOTIDE SEQUENCE [LARGE SCALE GENOMIC DNA]</scope>
    <source>
        <strain evidence="1">Cupriavidus taiwanensis STM 6021</strain>
    </source>
</reference>
<gene>
    <name evidence="1" type="ORF">CBM2594_U10164</name>
</gene>
<comment type="caution">
    <text evidence="1">The sequence shown here is derived from an EMBL/GenBank/DDBJ whole genome shotgun (WGS) entry which is preliminary data.</text>
</comment>
<dbReference type="AlphaFoldDB" id="A0A7Z7JHU8"/>
<proteinExistence type="predicted"/>
<evidence type="ECO:0000313" key="1">
    <source>
        <dbReference type="EMBL" id="SPC25663.1"/>
    </source>
</evidence>
<protein>
    <submittedName>
        <fullName evidence="1">Uncharacterized protein</fullName>
    </submittedName>
</protein>
<organism evidence="1 2">
    <name type="scientific">Cupriavidus taiwanensis</name>
    <dbReference type="NCBI Taxonomy" id="164546"/>
    <lineage>
        <taxon>Bacteria</taxon>
        <taxon>Pseudomonadati</taxon>
        <taxon>Pseudomonadota</taxon>
        <taxon>Betaproteobacteria</taxon>
        <taxon>Burkholderiales</taxon>
        <taxon>Burkholderiaceae</taxon>
        <taxon>Cupriavidus</taxon>
    </lineage>
</organism>
<evidence type="ECO:0000313" key="2">
    <source>
        <dbReference type="Proteomes" id="UP000257139"/>
    </source>
</evidence>
<dbReference type="EMBL" id="OGUU01000045">
    <property type="protein sequence ID" value="SPC25663.1"/>
    <property type="molecule type" value="Genomic_DNA"/>
</dbReference>
<name>A0A7Z7JHU8_9BURK</name>
<accession>A0A7Z7JHU8</accession>